<dbReference type="CDD" id="cd00167">
    <property type="entry name" value="SANT"/>
    <property type="match status" value="1"/>
</dbReference>
<feature type="region of interest" description="Disordered" evidence="5">
    <location>
        <begin position="1"/>
        <end position="25"/>
    </location>
</feature>
<dbReference type="InterPro" id="IPR017930">
    <property type="entry name" value="Myb_dom"/>
</dbReference>
<evidence type="ECO:0000256" key="4">
    <source>
        <dbReference type="ARBA" id="ARBA00023242"/>
    </source>
</evidence>
<dbReference type="GO" id="GO:0042795">
    <property type="term" value="P:snRNA transcription by RNA polymerase II"/>
    <property type="evidence" value="ECO:0007669"/>
    <property type="project" value="TreeGrafter"/>
</dbReference>
<dbReference type="InterPro" id="IPR009057">
    <property type="entry name" value="Homeodomain-like_sf"/>
</dbReference>
<dbReference type="Pfam" id="PF13921">
    <property type="entry name" value="Myb_DNA-bind_6"/>
    <property type="match status" value="1"/>
</dbReference>
<comment type="caution">
    <text evidence="8">The sequence shown here is derived from an EMBL/GenBank/DDBJ whole genome shotgun (WGS) entry which is preliminary data.</text>
</comment>
<dbReference type="PANTHER" id="PTHR46621">
    <property type="entry name" value="SNRNA-ACTIVATING PROTEIN COMPLEX SUBUNIT 4"/>
    <property type="match status" value="1"/>
</dbReference>
<keyword evidence="1" id="KW-0805">Transcription regulation</keyword>
<evidence type="ECO:0000313" key="8">
    <source>
        <dbReference type="EMBL" id="KAG9395972.1"/>
    </source>
</evidence>
<evidence type="ECO:0000259" key="7">
    <source>
        <dbReference type="PROSITE" id="PS51294"/>
    </source>
</evidence>
<dbReference type="Gene3D" id="1.10.10.60">
    <property type="entry name" value="Homeodomain-like"/>
    <property type="match status" value="1"/>
</dbReference>
<reference evidence="8" key="1">
    <citation type="submission" date="2021-05" db="EMBL/GenBank/DDBJ databases">
        <title>A free-living protist that lacks canonical eukaryotic 1 DNA replication and segregation systems.</title>
        <authorList>
            <person name="Salas-Leiva D.E."/>
            <person name="Tromer E.C."/>
            <person name="Curtis B.A."/>
            <person name="Jerlstrom-Hultqvist J."/>
            <person name="Kolisko M."/>
            <person name="Yi Z."/>
            <person name="Salas-Leiva J.S."/>
            <person name="Gallot-Lavallee L."/>
            <person name="Kops G.J.P.L."/>
            <person name="Archibald J.M."/>
            <person name="Simpson A.G.B."/>
            <person name="Roger A.J."/>
        </authorList>
    </citation>
    <scope>NUCLEOTIDE SEQUENCE</scope>
    <source>
        <strain evidence="8">BICM</strain>
    </source>
</reference>
<dbReference type="GO" id="GO:0042796">
    <property type="term" value="P:snRNA transcription by RNA polymerase III"/>
    <property type="evidence" value="ECO:0007669"/>
    <property type="project" value="TreeGrafter"/>
</dbReference>
<keyword evidence="3" id="KW-0804">Transcription</keyword>
<keyword evidence="9" id="KW-1185">Reference proteome</keyword>
<evidence type="ECO:0000313" key="9">
    <source>
        <dbReference type="Proteomes" id="UP000717585"/>
    </source>
</evidence>
<keyword evidence="4" id="KW-0539">Nucleus</keyword>
<name>A0A8J6BA83_9EUKA</name>
<feature type="region of interest" description="Disordered" evidence="5">
    <location>
        <begin position="160"/>
        <end position="223"/>
    </location>
</feature>
<organism evidence="8 9">
    <name type="scientific">Carpediemonas membranifera</name>
    <dbReference type="NCBI Taxonomy" id="201153"/>
    <lineage>
        <taxon>Eukaryota</taxon>
        <taxon>Metamonada</taxon>
        <taxon>Carpediemonas-like organisms</taxon>
        <taxon>Carpediemonas</taxon>
    </lineage>
</organism>
<evidence type="ECO:0000259" key="6">
    <source>
        <dbReference type="PROSITE" id="PS50090"/>
    </source>
</evidence>
<dbReference type="PROSITE" id="PS50090">
    <property type="entry name" value="MYB_LIKE"/>
    <property type="match status" value="2"/>
</dbReference>
<dbReference type="GO" id="GO:0000978">
    <property type="term" value="F:RNA polymerase II cis-regulatory region sequence-specific DNA binding"/>
    <property type="evidence" value="ECO:0007669"/>
    <property type="project" value="TreeGrafter"/>
</dbReference>
<dbReference type="PROSITE" id="PS51294">
    <property type="entry name" value="HTH_MYB"/>
    <property type="match status" value="1"/>
</dbReference>
<dbReference type="InterPro" id="IPR001005">
    <property type="entry name" value="SANT/Myb"/>
</dbReference>
<evidence type="ECO:0000256" key="3">
    <source>
        <dbReference type="ARBA" id="ARBA00023163"/>
    </source>
</evidence>
<keyword evidence="2" id="KW-0238">DNA-binding</keyword>
<feature type="compositionally biased region" description="Acidic residues" evidence="5">
    <location>
        <begin position="187"/>
        <end position="199"/>
    </location>
</feature>
<dbReference type="GO" id="GO:0001006">
    <property type="term" value="F:RNA polymerase III type 3 promoter sequence-specific DNA binding"/>
    <property type="evidence" value="ECO:0007669"/>
    <property type="project" value="TreeGrafter"/>
</dbReference>
<evidence type="ECO:0000256" key="1">
    <source>
        <dbReference type="ARBA" id="ARBA00023015"/>
    </source>
</evidence>
<evidence type="ECO:0000256" key="2">
    <source>
        <dbReference type="ARBA" id="ARBA00023125"/>
    </source>
</evidence>
<dbReference type="AlphaFoldDB" id="A0A8J6BA83"/>
<dbReference type="EMBL" id="JAHDYR010000007">
    <property type="protein sequence ID" value="KAG9395972.1"/>
    <property type="molecule type" value="Genomic_DNA"/>
</dbReference>
<feature type="domain" description="HTH myb-type" evidence="7">
    <location>
        <begin position="21"/>
        <end position="80"/>
    </location>
</feature>
<dbReference type="Proteomes" id="UP000717585">
    <property type="component" value="Unassembled WGS sequence"/>
</dbReference>
<proteinExistence type="predicted"/>
<accession>A0A8J6BA83</accession>
<feature type="domain" description="Myb-like" evidence="6">
    <location>
        <begin position="84"/>
        <end position="132"/>
    </location>
</feature>
<dbReference type="SUPFAM" id="SSF46689">
    <property type="entry name" value="Homeodomain-like"/>
    <property type="match status" value="1"/>
</dbReference>
<protein>
    <submittedName>
        <fullName evidence="8">Myb-like domain</fullName>
    </submittedName>
</protein>
<evidence type="ECO:0000256" key="5">
    <source>
        <dbReference type="SAM" id="MobiDB-lite"/>
    </source>
</evidence>
<sequence>MYGGDSKRGRQSQSKHNDAFRKACRKKRWSKEENERLVYAVTEQLKKGPNVKWDKVARLLPNRSHRQCRERWVDHLSPVICWEKWDTKELKLLVTLYREHGTAWIKVAGIMKRRTGRHRSQIQVKNKMNAILRNHASWKYNPNKTSPPTDLERANLEDMRSARRNEARPSNLPDASELVYGGTNLEDVAEDDGDDEDFEPAQPEPQAPARSEKPKRNDPNSNSAVVRKFISSFIRPSLSPESLTRILDHKPSPAPTIPTPPLSCDTDIVPLRAGYMRRFYGTTPPPSTLHWRKSPGLDRLFDRSTASGEAWNACLAELTDAMTSITLRGFSTIPDDAFLGPPYLNDMTMLGSGCFSFKPWTGDVDMYDVAEDANMSVSSSAEDTSVLSEDSLANITSQNIVRPMRVACLIGDGPKVSRTLSDRAVPAEVFR</sequence>
<dbReference type="InterPro" id="IPR051575">
    <property type="entry name" value="Myb-like_DNA-bd"/>
</dbReference>
<feature type="domain" description="Myb-like" evidence="6">
    <location>
        <begin position="21"/>
        <end position="76"/>
    </location>
</feature>
<dbReference type="PANTHER" id="PTHR46621:SF1">
    <property type="entry name" value="SNRNA-ACTIVATING PROTEIN COMPLEX SUBUNIT 4"/>
    <property type="match status" value="1"/>
</dbReference>
<dbReference type="OrthoDB" id="2143914at2759"/>
<dbReference type="SMART" id="SM00717">
    <property type="entry name" value="SANT"/>
    <property type="match status" value="2"/>
</dbReference>
<dbReference type="GO" id="GO:0019185">
    <property type="term" value="C:snRNA-activating protein complex"/>
    <property type="evidence" value="ECO:0007669"/>
    <property type="project" value="TreeGrafter"/>
</dbReference>
<gene>
    <name evidence="8" type="ORF">J8273_2321</name>
</gene>